<comment type="function">
    <text evidence="9">Catalyzes the conversion of epoxyqueuosine (oQ) to queuosine (Q), which is a hypermodified base found in the wobble positions of tRNA(Asp), tRNA(Asn), tRNA(His) and tRNA(Tyr).</text>
</comment>
<comment type="catalytic activity">
    <reaction evidence="9">
        <text>epoxyqueuosine(34) in tRNA + AH2 = queuosine(34) in tRNA + A + H2O</text>
        <dbReference type="Rhea" id="RHEA:32159"/>
        <dbReference type="Rhea" id="RHEA-COMP:18571"/>
        <dbReference type="Rhea" id="RHEA-COMP:18582"/>
        <dbReference type="ChEBI" id="CHEBI:13193"/>
        <dbReference type="ChEBI" id="CHEBI:15377"/>
        <dbReference type="ChEBI" id="CHEBI:17499"/>
        <dbReference type="ChEBI" id="CHEBI:194431"/>
        <dbReference type="ChEBI" id="CHEBI:194443"/>
        <dbReference type="EC" id="1.17.99.6"/>
    </reaction>
</comment>
<dbReference type="GO" id="GO:0046872">
    <property type="term" value="F:metal ion binding"/>
    <property type="evidence" value="ECO:0007669"/>
    <property type="project" value="UniProtKB-KW"/>
</dbReference>
<comment type="similarity">
    <text evidence="9">Belongs to the QueG family.</text>
</comment>
<gene>
    <name evidence="9" type="primary">queG</name>
    <name evidence="11" type="ORF">SAMN05216302_101749</name>
</gene>
<evidence type="ECO:0000256" key="1">
    <source>
        <dbReference type="ARBA" id="ARBA00022485"/>
    </source>
</evidence>
<feature type="binding site" evidence="9">
    <location>
        <begin position="254"/>
        <end position="255"/>
    </location>
    <ligand>
        <name>cob(II)alamin</name>
        <dbReference type="ChEBI" id="CHEBI:16304"/>
    </ligand>
</feature>
<dbReference type="GO" id="GO:0031419">
    <property type="term" value="F:cobalamin binding"/>
    <property type="evidence" value="ECO:0007669"/>
    <property type="project" value="UniProtKB-KW"/>
</dbReference>
<feature type="binding site" evidence="9">
    <location>
        <position position="261"/>
    </location>
    <ligand>
        <name>[4Fe-4S] cluster</name>
        <dbReference type="ChEBI" id="CHEBI:49883"/>
        <label>1</label>
    </ligand>
</feature>
<dbReference type="STRING" id="52441.SAMN05216302_101749"/>
<feature type="binding site" evidence="9">
    <location>
        <position position="179"/>
    </location>
    <ligand>
        <name>cob(II)alamin</name>
        <dbReference type="ChEBI" id="CHEBI:16304"/>
    </ligand>
</feature>
<dbReference type="NCBIfam" id="TIGR00276">
    <property type="entry name" value="tRNA epoxyqueuosine(34) reductase QueG"/>
    <property type="match status" value="1"/>
</dbReference>
<proteinExistence type="inferred from homology"/>
<keyword evidence="1 9" id="KW-0004">4Fe-4S</keyword>
<keyword evidence="9" id="KW-0170">Cobalt</keyword>
<comment type="cofactor">
    <cofactor evidence="9">
        <name>[4Fe-4S] cluster</name>
        <dbReference type="ChEBI" id="CHEBI:49883"/>
    </cofactor>
    <text evidence="9">Binds 2 [4Fe-4S] clusters per monomer.</text>
</comment>
<feature type="domain" description="4Fe-4S ferredoxin-type" evidence="10">
    <location>
        <begin position="191"/>
        <end position="221"/>
    </location>
</feature>
<keyword evidence="6 9" id="KW-0560">Oxidoreductase</keyword>
<keyword evidence="2 9" id="KW-0963">Cytoplasm</keyword>
<evidence type="ECO:0000259" key="10">
    <source>
        <dbReference type="PROSITE" id="PS51379"/>
    </source>
</evidence>
<feature type="binding site" evidence="9">
    <location>
        <position position="236"/>
    </location>
    <ligand>
        <name>tRNA</name>
        <dbReference type="ChEBI" id="CHEBI:17843"/>
    </ligand>
</feature>
<evidence type="ECO:0000313" key="11">
    <source>
        <dbReference type="EMBL" id="SFK84510.1"/>
    </source>
</evidence>
<dbReference type="GO" id="GO:0008616">
    <property type="term" value="P:tRNA queuosine(34) biosynthetic process"/>
    <property type="evidence" value="ECO:0007669"/>
    <property type="project" value="UniProtKB-UniRule"/>
</dbReference>
<evidence type="ECO:0000313" key="12">
    <source>
        <dbReference type="Proteomes" id="UP000199533"/>
    </source>
</evidence>
<sequence length="367" mass="41664">MSDNSGLDVADLALNIKAWGKELGFQEIRIADAHADMSEAEAGMFKWLDEGYHGAMDYMGKHGTKRSRPDELVAGTKRVISVRMNYYPPKAKESWTVINKGDQAFISRYALGRDYHKVLRARMQKLAEKIQHAIGSFNYRVFSDSAPVMEVEWAQKSGLGWRGKHTLLLSRQAGSFFFLGEIYTDLLLPVDAPVGTKGSFCGSCTKCIDICPTQAIVAPYQVDARRCISYLTIELKESIPESLRPLIGNRIYGCDDCQLVCPWNKFSHLTDEEDFHVRHGLDDITLLELFSWNKAEFESRLAGSPIRRIGYLQWLRNIAVGLGNAPYSPEIIQALQTRLDDDSEMVREHVQWALEQQYKKENKESTE</sequence>
<feature type="binding site" evidence="9">
    <location>
        <position position="66"/>
    </location>
    <ligand>
        <name>cob(II)alamin</name>
        <dbReference type="ChEBI" id="CHEBI:16304"/>
    </ligand>
</feature>
<dbReference type="GO" id="GO:0005737">
    <property type="term" value="C:cytoplasm"/>
    <property type="evidence" value="ECO:0007669"/>
    <property type="project" value="UniProtKB-SubCell"/>
</dbReference>
<evidence type="ECO:0000256" key="2">
    <source>
        <dbReference type="ARBA" id="ARBA00022490"/>
    </source>
</evidence>
<dbReference type="Pfam" id="PF08331">
    <property type="entry name" value="QueG_DUF1730"/>
    <property type="match status" value="1"/>
</dbReference>
<feature type="binding site" evidence="9">
    <location>
        <position position="257"/>
    </location>
    <ligand>
        <name>[4Fe-4S] cluster</name>
        <dbReference type="ChEBI" id="CHEBI:49883"/>
        <label>2</label>
    </ligand>
</feature>
<dbReference type="HAMAP" id="MF_00916">
    <property type="entry name" value="QueG"/>
    <property type="match status" value="1"/>
</dbReference>
<dbReference type="UniPathway" id="UPA00392"/>
<evidence type="ECO:0000256" key="8">
    <source>
        <dbReference type="ARBA" id="ARBA00023014"/>
    </source>
</evidence>
<dbReference type="GO" id="GO:0052693">
    <property type="term" value="F:epoxyqueuosine reductase activity"/>
    <property type="evidence" value="ECO:0007669"/>
    <property type="project" value="UniProtKB-UniRule"/>
</dbReference>
<dbReference type="GO" id="GO:0051539">
    <property type="term" value="F:4 iron, 4 sulfur cluster binding"/>
    <property type="evidence" value="ECO:0007669"/>
    <property type="project" value="UniProtKB-KW"/>
</dbReference>
<evidence type="ECO:0000256" key="6">
    <source>
        <dbReference type="ARBA" id="ARBA00023002"/>
    </source>
</evidence>
<dbReference type="FunFam" id="3.30.70.20:FF:000017">
    <property type="entry name" value="Epoxyqueuosine reductase"/>
    <property type="match status" value="1"/>
</dbReference>
<dbReference type="AlphaFoldDB" id="A0A1I4CV65"/>
<dbReference type="RefSeq" id="WP_244531880.1">
    <property type="nucleotide sequence ID" value="NZ_FOSP01000017.1"/>
</dbReference>
<keyword evidence="7 9" id="KW-0408">Iron</keyword>
<reference evidence="12" key="1">
    <citation type="submission" date="2016-10" db="EMBL/GenBank/DDBJ databases">
        <authorList>
            <person name="Varghese N."/>
            <person name="Submissions S."/>
        </authorList>
    </citation>
    <scope>NUCLEOTIDE SEQUENCE [LARGE SCALE GENOMIC DNA]</scope>
    <source>
        <strain evidence="12">Nm69</strain>
    </source>
</reference>
<evidence type="ECO:0000256" key="9">
    <source>
        <dbReference type="HAMAP-Rule" id="MF_00916"/>
    </source>
</evidence>
<dbReference type="InterPro" id="IPR017896">
    <property type="entry name" value="4Fe4S_Fe-S-bd"/>
</dbReference>
<accession>A0A1I4CV65</accession>
<dbReference type="Pfam" id="PF13484">
    <property type="entry name" value="Fer4_16"/>
    <property type="match status" value="1"/>
</dbReference>
<evidence type="ECO:0000256" key="5">
    <source>
        <dbReference type="ARBA" id="ARBA00022785"/>
    </source>
</evidence>
<comment type="cofactor">
    <cofactor evidence="9">
        <name>cob(II)alamin</name>
        <dbReference type="ChEBI" id="CHEBI:16304"/>
    </cofactor>
</comment>
<protein>
    <recommendedName>
        <fullName evidence="9">Epoxyqueuosine reductase</fullName>
        <ecNumber evidence="9">1.17.99.6</ecNumber>
    </recommendedName>
    <alternativeName>
        <fullName evidence="9">Queuosine biosynthesis protein QueG</fullName>
    </alternativeName>
</protein>
<dbReference type="PANTHER" id="PTHR30002">
    <property type="entry name" value="EPOXYQUEUOSINE REDUCTASE"/>
    <property type="match status" value="1"/>
</dbReference>
<keyword evidence="3 9" id="KW-0819">tRNA processing</keyword>
<evidence type="ECO:0000256" key="4">
    <source>
        <dbReference type="ARBA" id="ARBA00022723"/>
    </source>
</evidence>
<feature type="active site" description="Proton donor" evidence="9">
    <location>
        <position position="144"/>
    </location>
</feature>
<name>A0A1I4CV65_9PROT</name>
<dbReference type="InterPro" id="IPR004453">
    <property type="entry name" value="QueG"/>
</dbReference>
<keyword evidence="4 9" id="KW-0479">Metal-binding</keyword>
<keyword evidence="5 9" id="KW-0671">Queuosine biosynthesis</keyword>
<dbReference type="InterPro" id="IPR017900">
    <property type="entry name" value="4Fe4S_Fe_S_CS"/>
</dbReference>
<feature type="binding site" evidence="9">
    <location>
        <position position="207"/>
    </location>
    <ligand>
        <name>[4Fe-4S] cluster</name>
        <dbReference type="ChEBI" id="CHEBI:49883"/>
        <label>1</label>
    </ligand>
</feature>
<dbReference type="EMBL" id="FOSP01000017">
    <property type="protein sequence ID" value="SFK84510.1"/>
    <property type="molecule type" value="Genomic_DNA"/>
</dbReference>
<feature type="binding site" evidence="9">
    <location>
        <position position="168"/>
    </location>
    <ligand>
        <name>cob(II)alamin</name>
        <dbReference type="ChEBI" id="CHEBI:16304"/>
    </ligand>
</feature>
<dbReference type="Gene3D" id="3.30.70.20">
    <property type="match status" value="1"/>
</dbReference>
<comment type="caution">
    <text evidence="9">Lacks conserved residue(s) required for the propagation of feature annotation.</text>
</comment>
<feature type="binding site" evidence="9">
    <location>
        <position position="254"/>
    </location>
    <ligand>
        <name>[4Fe-4S] cluster</name>
        <dbReference type="ChEBI" id="CHEBI:49883"/>
        <label>2</label>
    </ligand>
</feature>
<dbReference type="Proteomes" id="UP000199533">
    <property type="component" value="Unassembled WGS sequence"/>
</dbReference>
<dbReference type="SUPFAM" id="SSF54862">
    <property type="entry name" value="4Fe-4S ferredoxins"/>
    <property type="match status" value="1"/>
</dbReference>
<feature type="binding site" evidence="9">
    <location>
        <position position="227"/>
    </location>
    <ligand>
        <name>[4Fe-4S] cluster</name>
        <dbReference type="ChEBI" id="CHEBI:49883"/>
        <label>2</label>
    </ligand>
</feature>
<feature type="binding site" evidence="9">
    <location>
        <position position="211"/>
    </location>
    <ligand>
        <name>[4Fe-4S] cluster</name>
        <dbReference type="ChEBI" id="CHEBI:49883"/>
        <label>2</label>
    </ligand>
</feature>
<dbReference type="PANTHER" id="PTHR30002:SF4">
    <property type="entry name" value="EPOXYQUEUOSINE REDUCTASE"/>
    <property type="match status" value="1"/>
</dbReference>
<feature type="binding site" evidence="9">
    <location>
        <position position="144"/>
    </location>
    <ligand>
        <name>cob(II)alamin</name>
        <dbReference type="ChEBI" id="CHEBI:16304"/>
    </ligand>
</feature>
<evidence type="ECO:0000256" key="7">
    <source>
        <dbReference type="ARBA" id="ARBA00023004"/>
    </source>
</evidence>
<keyword evidence="8 9" id="KW-0411">Iron-sulfur</keyword>
<comment type="subcellular location">
    <subcellularLocation>
        <location evidence="9">Cytoplasm</location>
    </subcellularLocation>
</comment>
<feature type="binding site" evidence="9">
    <location>
        <position position="204"/>
    </location>
    <ligand>
        <name>[4Fe-4S] cluster</name>
        <dbReference type="ChEBI" id="CHEBI:49883"/>
        <label>1</label>
    </ligand>
</feature>
<comment type="pathway">
    <text evidence="9">tRNA modification; tRNA-queuosine biosynthesis.</text>
</comment>
<dbReference type="PROSITE" id="PS51379">
    <property type="entry name" value="4FE4S_FER_2"/>
    <property type="match status" value="1"/>
</dbReference>
<dbReference type="PROSITE" id="PS00198">
    <property type="entry name" value="4FE4S_FER_1"/>
    <property type="match status" value="1"/>
</dbReference>
<feature type="binding site" evidence="9">
    <location>
        <position position="201"/>
    </location>
    <ligand>
        <name>[4Fe-4S] cluster</name>
        <dbReference type="ChEBI" id="CHEBI:49883"/>
        <label>1</label>
    </ligand>
</feature>
<keyword evidence="9" id="KW-0846">Cobalamin</keyword>
<keyword evidence="12" id="KW-1185">Reference proteome</keyword>
<dbReference type="InterPro" id="IPR013542">
    <property type="entry name" value="QueG_DUF1730"/>
</dbReference>
<dbReference type="EC" id="1.17.99.6" evidence="9"/>
<feature type="binding site" evidence="9">
    <location>
        <position position="229"/>
    </location>
    <ligand>
        <name>cob(II)alamin</name>
        <dbReference type="ChEBI" id="CHEBI:16304"/>
    </ligand>
</feature>
<comment type="subunit">
    <text evidence="9">Monomer.</text>
</comment>
<evidence type="ECO:0000256" key="3">
    <source>
        <dbReference type="ARBA" id="ARBA00022694"/>
    </source>
</evidence>
<organism evidence="11 12">
    <name type="scientific">Nitrosomonas aestuarii</name>
    <dbReference type="NCBI Taxonomy" id="52441"/>
    <lineage>
        <taxon>Bacteria</taxon>
        <taxon>Pseudomonadati</taxon>
        <taxon>Pseudomonadota</taxon>
        <taxon>Betaproteobacteria</taxon>
        <taxon>Nitrosomonadales</taxon>
        <taxon>Nitrosomonadaceae</taxon>
        <taxon>Nitrosomonas</taxon>
    </lineage>
</organism>